<sequence length="118" mass="13330">MTTLEEKVAKASCVVGDIVIDGNDPYSEPHIIGSETLFPLLNVPYAKKGKTGDLHLISLRMNDGSIELIKVSDMTREKVKESNCIIVESEGLMTLYKLYNWSNSEWEVWEAKEIKILK</sequence>
<reference evidence="1 2" key="1">
    <citation type="submission" date="2020-08" db="EMBL/GenBank/DDBJ databases">
        <title>A Genomic Blueprint of the Chicken Gut Microbiome.</title>
        <authorList>
            <person name="Gilroy R."/>
            <person name="Ravi A."/>
            <person name="Getino M."/>
            <person name="Pursley I."/>
            <person name="Horton D.L."/>
            <person name="Alikhan N.-F."/>
            <person name="Baker D."/>
            <person name="Gharbi K."/>
            <person name="Hall N."/>
            <person name="Watson M."/>
            <person name="Adriaenssens E.M."/>
            <person name="Foster-Nyarko E."/>
            <person name="Jarju S."/>
            <person name="Secka A."/>
            <person name="Antonio M."/>
            <person name="Oren A."/>
            <person name="Chaudhuri R."/>
            <person name="La Ragione R.M."/>
            <person name="Hildebrand F."/>
            <person name="Pallen M.J."/>
        </authorList>
    </citation>
    <scope>NUCLEOTIDE SEQUENCE [LARGE SCALE GENOMIC DNA]</scope>
    <source>
        <strain evidence="1 2">Sa2BVA9</strain>
    </source>
</reference>
<proteinExistence type="predicted"/>
<protein>
    <submittedName>
        <fullName evidence="1">Uncharacterized protein</fullName>
    </submittedName>
</protein>
<name>A0ABR8T481_9BACL</name>
<evidence type="ECO:0000313" key="1">
    <source>
        <dbReference type="EMBL" id="MBD7970399.1"/>
    </source>
</evidence>
<comment type="caution">
    <text evidence="1">The sequence shown here is derived from an EMBL/GenBank/DDBJ whole genome shotgun (WGS) entry which is preliminary data.</text>
</comment>
<evidence type="ECO:0000313" key="2">
    <source>
        <dbReference type="Proteomes" id="UP000608071"/>
    </source>
</evidence>
<organism evidence="1 2">
    <name type="scientific">Paenibacillus gallinarum</name>
    <dbReference type="NCBI Taxonomy" id="2762232"/>
    <lineage>
        <taxon>Bacteria</taxon>
        <taxon>Bacillati</taxon>
        <taxon>Bacillota</taxon>
        <taxon>Bacilli</taxon>
        <taxon>Bacillales</taxon>
        <taxon>Paenibacillaceae</taxon>
        <taxon>Paenibacillus</taxon>
    </lineage>
</organism>
<keyword evidence="2" id="KW-1185">Reference proteome</keyword>
<dbReference type="Proteomes" id="UP000608071">
    <property type="component" value="Unassembled WGS sequence"/>
</dbReference>
<dbReference type="RefSeq" id="WP_191803456.1">
    <property type="nucleotide sequence ID" value="NZ_JACSQL010000011.1"/>
</dbReference>
<accession>A0ABR8T481</accession>
<gene>
    <name evidence="1" type="ORF">H9647_20225</name>
</gene>
<dbReference type="EMBL" id="JACSQL010000011">
    <property type="protein sequence ID" value="MBD7970399.1"/>
    <property type="molecule type" value="Genomic_DNA"/>
</dbReference>